<dbReference type="InterPro" id="IPR017896">
    <property type="entry name" value="4Fe4S_Fe-S-bd"/>
</dbReference>
<dbReference type="GO" id="GO:0016491">
    <property type="term" value="F:oxidoreductase activity"/>
    <property type="evidence" value="ECO:0007669"/>
    <property type="project" value="UniProtKB-ARBA"/>
</dbReference>
<keyword evidence="4" id="KW-0677">Repeat</keyword>
<dbReference type="Proteomes" id="UP000597444">
    <property type="component" value="Unassembled WGS sequence"/>
</dbReference>
<dbReference type="InterPro" id="IPR004017">
    <property type="entry name" value="Cys_rich_dom"/>
</dbReference>
<sequence>MTLQDNSSAQSAEKQIKGAQVALVGAESLQQRLSEETANPTHEHQPFDERLHHALEDENLSRALGRFAPNWRESRKNVFAVEEGDYGPEYSFPSLRSRLRTAKDYAIEHQPELMAQFKRQAEAAGAIVYEARNAEEANRYIYELCHRKGIELVVKSKTMASEETELNAYLEERGIKAVETDLGEWVAQLNHERPSHMVMPIIHKSRQQVGAILSQATGREISRDDVAEQVGVIRVEHRKSFLSAGMGISGANALIAESGTVMMMTNEGNGRLVTSLPSVHVVMAGYDKLIGTFADAMTQIRLLARSATAQHITSYNTFLTGPATPNKEMHIVLIDNGRSEMRADPRFKDALRCIRCAACSNICPPYQQVGGHAFGHIYSGAIGLVVTPFHHGLGADAGPQSLCVSCNACETVCPVEIPLPSLILDVRRRVVEKKGLHWIKKIVFWIMARPLLFGLFARLASIGQWPITRGGQYIRTRNFGLLSKLPFVKPLASLASWRSLPAFAPRPLRDRVRTRKNAYSLGSSQLRGLNLTVCYFAGCMTDRLYPEMGEAVMKVLEAAGVRVVFPQQQSCCGLIALNSGDRRDGLAMAKQTITMLEKALEENRADYILSASTSCVVTIVQDYLKLFEDTHEEAWLKRTQALVEKVVDFTSFMQRVVLPGEVTLAMRRPDPDTIITYHDSCQSCNCLGLHSEARDILRQALDVEVHEMPQSDVCCGFGGSTSIEHQSVAERLLKNKLKNAESTGANILVSDNPGCLMHLRGGVDVSGRRIRVMHLAQLLAEHLQ</sequence>
<keyword evidence="1" id="KW-0813">Transport</keyword>
<evidence type="ECO:0000256" key="2">
    <source>
        <dbReference type="ARBA" id="ARBA00022485"/>
    </source>
</evidence>
<dbReference type="GO" id="GO:0051539">
    <property type="term" value="F:4 iron, 4 sulfur cluster binding"/>
    <property type="evidence" value="ECO:0007669"/>
    <property type="project" value="UniProtKB-KW"/>
</dbReference>
<dbReference type="PROSITE" id="PS00198">
    <property type="entry name" value="4FE4S_FER_1"/>
    <property type="match status" value="1"/>
</dbReference>
<gene>
    <name evidence="9" type="ORF">KSF_009390</name>
</gene>
<evidence type="ECO:0000256" key="6">
    <source>
        <dbReference type="ARBA" id="ARBA00023004"/>
    </source>
</evidence>
<dbReference type="Pfam" id="PF13183">
    <property type="entry name" value="Fer4_8"/>
    <property type="match status" value="1"/>
</dbReference>
<evidence type="ECO:0000259" key="8">
    <source>
        <dbReference type="PROSITE" id="PS51379"/>
    </source>
</evidence>
<dbReference type="InterPro" id="IPR004452">
    <property type="entry name" value="LutB/LldF"/>
</dbReference>
<dbReference type="InterPro" id="IPR003741">
    <property type="entry name" value="LUD_dom"/>
</dbReference>
<evidence type="ECO:0000256" key="4">
    <source>
        <dbReference type="ARBA" id="ARBA00022737"/>
    </source>
</evidence>
<evidence type="ECO:0000313" key="10">
    <source>
        <dbReference type="Proteomes" id="UP000597444"/>
    </source>
</evidence>
<feature type="domain" description="4Fe-4S ferredoxin-type" evidence="8">
    <location>
        <begin position="393"/>
        <end position="423"/>
    </location>
</feature>
<dbReference type="GO" id="GO:0006089">
    <property type="term" value="P:lactate metabolic process"/>
    <property type="evidence" value="ECO:0007669"/>
    <property type="project" value="InterPro"/>
</dbReference>
<organism evidence="9 10">
    <name type="scientific">Reticulibacter mediterranei</name>
    <dbReference type="NCBI Taxonomy" id="2778369"/>
    <lineage>
        <taxon>Bacteria</taxon>
        <taxon>Bacillati</taxon>
        <taxon>Chloroflexota</taxon>
        <taxon>Ktedonobacteria</taxon>
        <taxon>Ktedonobacterales</taxon>
        <taxon>Reticulibacteraceae</taxon>
        <taxon>Reticulibacter</taxon>
    </lineage>
</organism>
<dbReference type="Pfam" id="PF02589">
    <property type="entry name" value="LUD_dom"/>
    <property type="match status" value="1"/>
</dbReference>
<name>A0A8J3IJT4_9CHLR</name>
<dbReference type="Gene3D" id="3.40.50.10420">
    <property type="entry name" value="NagB/RpiA/CoA transferase-like"/>
    <property type="match status" value="1"/>
</dbReference>
<dbReference type="InterPro" id="IPR009051">
    <property type="entry name" value="Helical_ferredxn"/>
</dbReference>
<feature type="domain" description="4Fe-4S ferredoxin-type" evidence="8">
    <location>
        <begin position="343"/>
        <end position="364"/>
    </location>
</feature>
<evidence type="ECO:0000256" key="3">
    <source>
        <dbReference type="ARBA" id="ARBA00022723"/>
    </source>
</evidence>
<dbReference type="AlphaFoldDB" id="A0A8J3IJT4"/>
<evidence type="ECO:0000313" key="9">
    <source>
        <dbReference type="EMBL" id="GHO90891.1"/>
    </source>
</evidence>
<dbReference type="PANTHER" id="PTHR47153">
    <property type="entry name" value="LACTATE UTILIZATION PROTEIN B"/>
    <property type="match status" value="1"/>
</dbReference>
<keyword evidence="3" id="KW-0479">Metal-binding</keyword>
<keyword evidence="7" id="KW-0411">Iron-sulfur</keyword>
<dbReference type="GO" id="GO:0046872">
    <property type="term" value="F:metal ion binding"/>
    <property type="evidence" value="ECO:0007669"/>
    <property type="project" value="UniProtKB-KW"/>
</dbReference>
<proteinExistence type="predicted"/>
<dbReference type="SUPFAM" id="SSF46548">
    <property type="entry name" value="alpha-helical ferredoxin"/>
    <property type="match status" value="1"/>
</dbReference>
<dbReference type="InterPro" id="IPR017900">
    <property type="entry name" value="4Fe4S_Fe_S_CS"/>
</dbReference>
<reference evidence="9" key="1">
    <citation type="submission" date="2020-10" db="EMBL/GenBank/DDBJ databases">
        <title>Taxonomic study of unclassified bacteria belonging to the class Ktedonobacteria.</title>
        <authorList>
            <person name="Yabe S."/>
            <person name="Wang C.M."/>
            <person name="Zheng Y."/>
            <person name="Sakai Y."/>
            <person name="Cavaletti L."/>
            <person name="Monciardini P."/>
            <person name="Donadio S."/>
        </authorList>
    </citation>
    <scope>NUCLEOTIDE SEQUENCE</scope>
    <source>
        <strain evidence="9">ID150040</strain>
    </source>
</reference>
<dbReference type="PANTHER" id="PTHR47153:SF2">
    <property type="entry name" value="LACTATE UTILIZATION PROTEIN B"/>
    <property type="match status" value="1"/>
</dbReference>
<comment type="caution">
    <text evidence="9">The sequence shown here is derived from an EMBL/GenBank/DDBJ whole genome shotgun (WGS) entry which is preliminary data.</text>
</comment>
<evidence type="ECO:0000256" key="1">
    <source>
        <dbReference type="ARBA" id="ARBA00022448"/>
    </source>
</evidence>
<dbReference type="EMBL" id="BNJK01000001">
    <property type="protein sequence ID" value="GHO90891.1"/>
    <property type="molecule type" value="Genomic_DNA"/>
</dbReference>
<evidence type="ECO:0000256" key="7">
    <source>
        <dbReference type="ARBA" id="ARBA00023014"/>
    </source>
</evidence>
<protein>
    <submittedName>
        <fullName evidence="9">(Fe-S)-binding protein</fullName>
    </submittedName>
</protein>
<dbReference type="InterPro" id="IPR024185">
    <property type="entry name" value="FTHF_cligase-like_sf"/>
</dbReference>
<dbReference type="RefSeq" id="WP_220201825.1">
    <property type="nucleotide sequence ID" value="NZ_BNJK01000001.1"/>
</dbReference>
<dbReference type="SUPFAM" id="SSF100950">
    <property type="entry name" value="NagB/RpiA/CoA transferase-like"/>
    <property type="match status" value="1"/>
</dbReference>
<keyword evidence="5" id="KW-0249">Electron transport</keyword>
<dbReference type="InterPro" id="IPR037171">
    <property type="entry name" value="NagB/RpiA_transferase-like"/>
</dbReference>
<dbReference type="Gene3D" id="1.10.1060.10">
    <property type="entry name" value="Alpha-helical ferredoxin"/>
    <property type="match status" value="1"/>
</dbReference>
<keyword evidence="2" id="KW-0004">4Fe-4S</keyword>
<keyword evidence="10" id="KW-1185">Reference proteome</keyword>
<keyword evidence="6" id="KW-0408">Iron</keyword>
<accession>A0A8J3IJT4</accession>
<dbReference type="PROSITE" id="PS51379">
    <property type="entry name" value="4FE4S_FER_2"/>
    <property type="match status" value="2"/>
</dbReference>
<evidence type="ECO:0000256" key="5">
    <source>
        <dbReference type="ARBA" id="ARBA00022982"/>
    </source>
</evidence>
<dbReference type="Pfam" id="PF02754">
    <property type="entry name" value="CCG"/>
    <property type="match status" value="2"/>
</dbReference>